<evidence type="ECO:0008006" key="4">
    <source>
        <dbReference type="Google" id="ProtNLM"/>
    </source>
</evidence>
<dbReference type="Proteomes" id="UP001142055">
    <property type="component" value="Chromosome 3"/>
</dbReference>
<dbReference type="EMBL" id="JAPWDV010000003">
    <property type="protein sequence ID" value="KAJ6216322.1"/>
    <property type="molecule type" value="Genomic_DNA"/>
</dbReference>
<evidence type="ECO:0000313" key="3">
    <source>
        <dbReference type="Proteomes" id="UP001142055"/>
    </source>
</evidence>
<keyword evidence="1" id="KW-0732">Signal</keyword>
<accession>A0A9Q0LZY4</accession>
<feature type="signal peptide" evidence="1">
    <location>
        <begin position="1"/>
        <end position="18"/>
    </location>
</feature>
<name>A0A9Q0LZY4_BLOTA</name>
<keyword evidence="3" id="KW-1185">Reference proteome</keyword>
<proteinExistence type="predicted"/>
<sequence>MIAFATILVVMKFSTVYGIPNPYYLHQQCSVPKLNISQLAGEWTALYHKNNHTKVLTTTFSKVNDNTLMATMKEGDQIVRTFNLTQRESMPGMLEELINKGSFTIGVPTFVLKFDPENNYVTLYNGKEDLSDEWAIYGRTKSTLCERCYNDAVQGLECAGLMKNGSPQLFKLY</sequence>
<organism evidence="2 3">
    <name type="scientific">Blomia tropicalis</name>
    <name type="common">Mite</name>
    <dbReference type="NCBI Taxonomy" id="40697"/>
    <lineage>
        <taxon>Eukaryota</taxon>
        <taxon>Metazoa</taxon>
        <taxon>Ecdysozoa</taxon>
        <taxon>Arthropoda</taxon>
        <taxon>Chelicerata</taxon>
        <taxon>Arachnida</taxon>
        <taxon>Acari</taxon>
        <taxon>Acariformes</taxon>
        <taxon>Sarcoptiformes</taxon>
        <taxon>Astigmata</taxon>
        <taxon>Glycyphagoidea</taxon>
        <taxon>Echimyopodidae</taxon>
        <taxon>Blomia</taxon>
    </lineage>
</organism>
<gene>
    <name evidence="2" type="ORF">RDWZM_007479</name>
</gene>
<protein>
    <recommendedName>
        <fullName evidence="4">Blo t allergen</fullName>
    </recommendedName>
</protein>
<feature type="chain" id="PRO_5040234824" description="Blo t allergen" evidence="1">
    <location>
        <begin position="19"/>
        <end position="173"/>
    </location>
</feature>
<comment type="caution">
    <text evidence="2">The sequence shown here is derived from an EMBL/GenBank/DDBJ whole genome shotgun (WGS) entry which is preliminary data.</text>
</comment>
<evidence type="ECO:0000313" key="2">
    <source>
        <dbReference type="EMBL" id="KAJ6216322.1"/>
    </source>
</evidence>
<reference evidence="2" key="1">
    <citation type="submission" date="2022-12" db="EMBL/GenBank/DDBJ databases">
        <title>Genome assemblies of Blomia tropicalis.</title>
        <authorList>
            <person name="Cui Y."/>
        </authorList>
    </citation>
    <scope>NUCLEOTIDE SEQUENCE</scope>
    <source>
        <tissue evidence="2">Adult mites</tissue>
    </source>
</reference>
<dbReference type="AlphaFoldDB" id="A0A9Q0LZY4"/>
<evidence type="ECO:0000256" key="1">
    <source>
        <dbReference type="SAM" id="SignalP"/>
    </source>
</evidence>